<sequence>MAGHQLIDAHLAALARRLPADAVDELADGLNETWQHHLSVGLPPAAAARAAIAEFGTVPQIVAAFVAQSPGRRTARLLLATGPLVGGSWGASLLVGQVWAWPVPPFAAVAYGLLLIVVVATLLAAATSRHGYRRARLGCIAGAALAGLDLTMLAAVALLAPAVVAPMLLAVPASLTRIGITLLRLPRTNAT</sequence>
<protein>
    <submittedName>
        <fullName evidence="2">Uncharacterized protein</fullName>
    </submittedName>
</protein>
<dbReference type="EMBL" id="BLPF01000002">
    <property type="protein sequence ID" value="GFJ81882.1"/>
    <property type="molecule type" value="Genomic_DNA"/>
</dbReference>
<feature type="transmembrane region" description="Helical" evidence="1">
    <location>
        <begin position="137"/>
        <end position="159"/>
    </location>
</feature>
<gene>
    <name evidence="2" type="ORF">Phou_060620</name>
</gene>
<keyword evidence="1" id="KW-1133">Transmembrane helix</keyword>
<evidence type="ECO:0000313" key="2">
    <source>
        <dbReference type="EMBL" id="GFJ81882.1"/>
    </source>
</evidence>
<reference evidence="2 3" key="2">
    <citation type="submission" date="2020-03" db="EMBL/GenBank/DDBJ databases">
        <authorList>
            <person name="Ichikawa N."/>
            <person name="Kimura A."/>
            <person name="Kitahashi Y."/>
            <person name="Uohara A."/>
        </authorList>
    </citation>
    <scope>NUCLEOTIDE SEQUENCE [LARGE SCALE GENOMIC DNA]</scope>
    <source>
        <strain evidence="2 3">NBRC 108639</strain>
    </source>
</reference>
<dbReference type="Proteomes" id="UP000482800">
    <property type="component" value="Unassembled WGS sequence"/>
</dbReference>
<evidence type="ECO:0000313" key="3">
    <source>
        <dbReference type="Proteomes" id="UP000482800"/>
    </source>
</evidence>
<proteinExistence type="predicted"/>
<keyword evidence="1" id="KW-0812">Transmembrane</keyword>
<accession>A0A6V8K9J7</accession>
<comment type="caution">
    <text evidence="2">The sequence shown here is derived from an EMBL/GenBank/DDBJ whole genome shotgun (WGS) entry which is preliminary data.</text>
</comment>
<feature type="transmembrane region" description="Helical" evidence="1">
    <location>
        <begin position="77"/>
        <end position="100"/>
    </location>
</feature>
<organism evidence="2 3">
    <name type="scientific">Phytohabitans houttuyneae</name>
    <dbReference type="NCBI Taxonomy" id="1076126"/>
    <lineage>
        <taxon>Bacteria</taxon>
        <taxon>Bacillati</taxon>
        <taxon>Actinomycetota</taxon>
        <taxon>Actinomycetes</taxon>
        <taxon>Micromonosporales</taxon>
        <taxon>Micromonosporaceae</taxon>
    </lineage>
</organism>
<feature type="transmembrane region" description="Helical" evidence="1">
    <location>
        <begin position="165"/>
        <end position="185"/>
    </location>
</feature>
<reference evidence="2 3" key="1">
    <citation type="submission" date="2020-03" db="EMBL/GenBank/DDBJ databases">
        <title>Whole genome shotgun sequence of Phytohabitans houttuyneae NBRC 108639.</title>
        <authorList>
            <person name="Komaki H."/>
            <person name="Tamura T."/>
        </authorList>
    </citation>
    <scope>NUCLEOTIDE SEQUENCE [LARGE SCALE GENOMIC DNA]</scope>
    <source>
        <strain evidence="2 3">NBRC 108639</strain>
    </source>
</reference>
<keyword evidence="3" id="KW-1185">Reference proteome</keyword>
<name>A0A6V8K9J7_9ACTN</name>
<dbReference type="RefSeq" id="WP_173061666.1">
    <property type="nucleotide sequence ID" value="NZ_BAABGO010000052.1"/>
</dbReference>
<evidence type="ECO:0000256" key="1">
    <source>
        <dbReference type="SAM" id="Phobius"/>
    </source>
</evidence>
<dbReference type="AlphaFoldDB" id="A0A6V8K9J7"/>
<keyword evidence="1" id="KW-0472">Membrane</keyword>
<feature type="transmembrane region" description="Helical" evidence="1">
    <location>
        <begin position="106"/>
        <end position="125"/>
    </location>
</feature>